<evidence type="ECO:0000256" key="3">
    <source>
        <dbReference type="ARBA" id="ARBA00022525"/>
    </source>
</evidence>
<dbReference type="Gene3D" id="2.120.10.30">
    <property type="entry name" value="TolB, C-terminal domain"/>
    <property type="match status" value="1"/>
</dbReference>
<name>A0A9P3CET4_9PEZI</name>
<dbReference type="InterPro" id="IPR017996">
    <property type="entry name" value="MRJP/yellow-related"/>
</dbReference>
<dbReference type="RefSeq" id="XP_044657471.1">
    <property type="nucleotide sequence ID" value="XM_044801536.1"/>
</dbReference>
<dbReference type="GO" id="GO:0005576">
    <property type="term" value="C:extracellular region"/>
    <property type="evidence" value="ECO:0007669"/>
    <property type="project" value="UniProtKB-SubCell"/>
</dbReference>
<organism evidence="5 6">
    <name type="scientific">Cercospora kikuchii</name>
    <dbReference type="NCBI Taxonomy" id="84275"/>
    <lineage>
        <taxon>Eukaryota</taxon>
        <taxon>Fungi</taxon>
        <taxon>Dikarya</taxon>
        <taxon>Ascomycota</taxon>
        <taxon>Pezizomycotina</taxon>
        <taxon>Dothideomycetes</taxon>
        <taxon>Dothideomycetidae</taxon>
        <taxon>Mycosphaerellales</taxon>
        <taxon>Mycosphaerellaceae</taxon>
        <taxon>Cercospora</taxon>
    </lineage>
</organism>
<evidence type="ECO:0000313" key="6">
    <source>
        <dbReference type="Proteomes" id="UP000825890"/>
    </source>
</evidence>
<dbReference type="EMBL" id="BOLY01000003">
    <property type="protein sequence ID" value="GIZ42984.1"/>
    <property type="molecule type" value="Genomic_DNA"/>
</dbReference>
<keyword evidence="4" id="KW-0732">Signal</keyword>
<dbReference type="GeneID" id="68291805"/>
<dbReference type="SUPFAM" id="SSF101898">
    <property type="entry name" value="NHL repeat"/>
    <property type="match status" value="1"/>
</dbReference>
<protein>
    <recommendedName>
        <fullName evidence="7">Major royal jelly protein</fullName>
    </recommendedName>
</protein>
<evidence type="ECO:0000256" key="4">
    <source>
        <dbReference type="SAM" id="SignalP"/>
    </source>
</evidence>
<evidence type="ECO:0008006" key="7">
    <source>
        <dbReference type="Google" id="ProtNLM"/>
    </source>
</evidence>
<dbReference type="Proteomes" id="UP000825890">
    <property type="component" value="Unassembled WGS sequence"/>
</dbReference>
<gene>
    <name evidence="5" type="ORF">CKM354_000623000</name>
</gene>
<keyword evidence="3" id="KW-0964">Secreted</keyword>
<comment type="similarity">
    <text evidence="2">Belongs to the major royal jelly protein family.</text>
</comment>
<dbReference type="AlphaFoldDB" id="A0A9P3CET4"/>
<keyword evidence="6" id="KW-1185">Reference proteome</keyword>
<evidence type="ECO:0000313" key="5">
    <source>
        <dbReference type="EMBL" id="GIZ42984.1"/>
    </source>
</evidence>
<dbReference type="OrthoDB" id="7776143at2759"/>
<evidence type="ECO:0000256" key="1">
    <source>
        <dbReference type="ARBA" id="ARBA00004613"/>
    </source>
</evidence>
<sequence length="376" mass="40219">MRISGLLLAIGLPAVVPQLFTGPEDPRIEAALTLDVPTNGVSTTPDGRLFLVLARVDGSQGPVVVEYDRATNTSTAYPNEEWNSYSEGADPATHFVRINSQRVGPDGHLYIVDVGSPSFGEPVIFPDGPKLVQVDVSTNKVSRIFWMGNVTRSNSLLDDVRFNLAAGKAYLTDAGSPGLIVLDLASGLSRRVLESVPGVTEGATPISAEGHYLTSPEGKLQYIHADHLEISPDGQWFYFQPANGGLSRIETKYLDQAFFNTSLAGNNGLAAYAEPVALTPSTGGTAIDSNGVIYFSDTDEQRIITVSTNGTKSVLVQDPRLLWVDAMWITSDGTLWMPAAQLNRGIPFGNGQSNVTKPVFTYTIDIGVGPPANDHA</sequence>
<dbReference type="InterPro" id="IPR011042">
    <property type="entry name" value="6-blade_b-propeller_TolB-like"/>
</dbReference>
<evidence type="ECO:0000256" key="2">
    <source>
        <dbReference type="ARBA" id="ARBA00009127"/>
    </source>
</evidence>
<dbReference type="Pfam" id="PF03022">
    <property type="entry name" value="MRJP"/>
    <property type="match status" value="1"/>
</dbReference>
<comment type="subcellular location">
    <subcellularLocation>
        <location evidence="1">Secreted</location>
    </subcellularLocation>
</comment>
<feature type="chain" id="PRO_5040485016" description="Major royal jelly protein" evidence="4">
    <location>
        <begin position="18"/>
        <end position="376"/>
    </location>
</feature>
<reference evidence="5 6" key="1">
    <citation type="submission" date="2021-01" db="EMBL/GenBank/DDBJ databases">
        <title>Cercospora kikuchii MAFF 305040 whole genome shotgun sequence.</title>
        <authorList>
            <person name="Kashiwa T."/>
            <person name="Suzuki T."/>
        </authorList>
    </citation>
    <scope>NUCLEOTIDE SEQUENCE [LARGE SCALE GENOMIC DNA]</scope>
    <source>
        <strain evidence="5 6">MAFF 305040</strain>
    </source>
</reference>
<feature type="signal peptide" evidence="4">
    <location>
        <begin position="1"/>
        <end position="17"/>
    </location>
</feature>
<accession>A0A9P3CET4</accession>
<proteinExistence type="inferred from homology"/>
<comment type="caution">
    <text evidence="5">The sequence shown here is derived from an EMBL/GenBank/DDBJ whole genome shotgun (WGS) entry which is preliminary data.</text>
</comment>